<reference evidence="1" key="1">
    <citation type="submission" date="2021-02" db="EMBL/GenBank/DDBJ databases">
        <authorList>
            <person name="Nowell W R."/>
        </authorList>
    </citation>
    <scope>NUCLEOTIDE SEQUENCE</scope>
</reference>
<evidence type="ECO:0000313" key="3">
    <source>
        <dbReference type="EMBL" id="CAF1433802.1"/>
    </source>
</evidence>
<evidence type="ECO:0000313" key="4">
    <source>
        <dbReference type="EMBL" id="CAF1625304.1"/>
    </source>
</evidence>
<proteinExistence type="predicted"/>
<dbReference type="OrthoDB" id="10061549at2759"/>
<protein>
    <submittedName>
        <fullName evidence="1">Uncharacterized protein</fullName>
    </submittedName>
</protein>
<dbReference type="EMBL" id="CAJNOI010000061">
    <property type="protein sequence ID" value="CAF0974714.1"/>
    <property type="molecule type" value="Genomic_DNA"/>
</dbReference>
<evidence type="ECO:0000313" key="6">
    <source>
        <dbReference type="Proteomes" id="UP000663877"/>
    </source>
</evidence>
<dbReference type="AlphaFoldDB" id="A0A814EZM8"/>
<dbReference type="EMBL" id="CAJNOM010000229">
    <property type="protein sequence ID" value="CAF1259270.1"/>
    <property type="molecule type" value="Genomic_DNA"/>
</dbReference>
<organism evidence="1 6">
    <name type="scientific">Adineta steineri</name>
    <dbReference type="NCBI Taxonomy" id="433720"/>
    <lineage>
        <taxon>Eukaryota</taxon>
        <taxon>Metazoa</taxon>
        <taxon>Spiralia</taxon>
        <taxon>Gnathifera</taxon>
        <taxon>Rotifera</taxon>
        <taxon>Eurotatoria</taxon>
        <taxon>Bdelloidea</taxon>
        <taxon>Adinetida</taxon>
        <taxon>Adinetidae</taxon>
        <taxon>Adineta</taxon>
    </lineage>
</organism>
<name>A0A814EZM8_9BILA</name>
<dbReference type="Proteomes" id="UP000663877">
    <property type="component" value="Unassembled WGS sequence"/>
</dbReference>
<accession>A0A814EZM8</accession>
<keyword evidence="5" id="KW-1185">Reference proteome</keyword>
<dbReference type="EMBL" id="CAJNOI010001710">
    <property type="protein sequence ID" value="CAF1433802.1"/>
    <property type="molecule type" value="Genomic_DNA"/>
</dbReference>
<evidence type="ECO:0000313" key="1">
    <source>
        <dbReference type="EMBL" id="CAF0974714.1"/>
    </source>
</evidence>
<sequence length="167" mass="18003">MCYLFINAQTSNTTVVVATTTTTTVKPVVVVATTPAVKPAEVVATTTAVKPVEVVATTVVVKPVEVVETSTVMKVSHAVEITDGPTTMKWMDTDDTTAPVIAYTGLTPGFGHRPHAYRYIGPYVEPPPHPLGYCIRGVLRCSRMIPCCNGRCNVTRMHCPENQNVQS</sequence>
<dbReference type="EMBL" id="CAJNOM010002042">
    <property type="protein sequence ID" value="CAF1625304.1"/>
    <property type="molecule type" value="Genomic_DNA"/>
</dbReference>
<evidence type="ECO:0000313" key="5">
    <source>
        <dbReference type="Proteomes" id="UP000663832"/>
    </source>
</evidence>
<evidence type="ECO:0000313" key="2">
    <source>
        <dbReference type="EMBL" id="CAF1259270.1"/>
    </source>
</evidence>
<comment type="caution">
    <text evidence="1">The sequence shown here is derived from an EMBL/GenBank/DDBJ whole genome shotgun (WGS) entry which is preliminary data.</text>
</comment>
<dbReference type="Proteomes" id="UP000663832">
    <property type="component" value="Unassembled WGS sequence"/>
</dbReference>
<gene>
    <name evidence="1" type="ORF">BJG266_LOCUS14533</name>
    <name evidence="3" type="ORF">BJG266_LOCUS39489</name>
    <name evidence="2" type="ORF">QVE165_LOCUS28955</name>
    <name evidence="4" type="ORF">QVE165_LOCUS56388</name>
</gene>